<dbReference type="InterPro" id="IPR020557">
    <property type="entry name" value="Fumarate_lyase_CS"/>
</dbReference>
<protein>
    <recommendedName>
        <fullName evidence="3">argininosuccinate lyase</fullName>
        <ecNumber evidence="3">4.3.2.1</ecNumber>
    </recommendedName>
</protein>
<dbReference type="PROSITE" id="PS00163">
    <property type="entry name" value="FUMARATE_LYASES"/>
    <property type="match status" value="1"/>
</dbReference>
<accession>A0A7V5H1J2</accession>
<dbReference type="GO" id="GO:0005829">
    <property type="term" value="C:cytosol"/>
    <property type="evidence" value="ECO:0007669"/>
    <property type="project" value="TreeGrafter"/>
</dbReference>
<feature type="non-terminal residue" evidence="6">
    <location>
        <position position="1"/>
    </location>
</feature>
<sequence>AESLVDDLIQLQAAYQVVNKNPLGSAAGYGSSFPLDRQLTTDLLGFEELNVNAVYAQMSRGKMERVVSQSLAGLAETLAKFAMDLVLFQSQNFGFVSFPETVTTGSSIMPHKKNPDVFELLRARCNRLKALPAQIQTITANLPSGYHRDFQIIKEQFLTAFSEMEQCLAILNHVLPMMQVKKDILQDERYRNLFSVEAVNELVKQGLPFREAYHQVARQIKEGALSEPKSLKHTHIGSIGNLSNEKIKQQMEKVIERFCFERWHKAIAKLLEWEE</sequence>
<dbReference type="InterPro" id="IPR000362">
    <property type="entry name" value="Fumarate_lyase_fam"/>
</dbReference>
<dbReference type="UniPathway" id="UPA00068">
    <property type="reaction ID" value="UER00114"/>
</dbReference>
<organism evidence="6">
    <name type="scientific">Caldithrix abyssi</name>
    <dbReference type="NCBI Taxonomy" id="187145"/>
    <lineage>
        <taxon>Bacteria</taxon>
        <taxon>Pseudomonadati</taxon>
        <taxon>Calditrichota</taxon>
        <taxon>Calditrichia</taxon>
        <taxon>Calditrichales</taxon>
        <taxon>Calditrichaceae</taxon>
        <taxon>Caldithrix</taxon>
    </lineage>
</organism>
<comment type="caution">
    <text evidence="6">The sequence shown here is derived from an EMBL/GenBank/DDBJ whole genome shotgun (WGS) entry which is preliminary data.</text>
</comment>
<dbReference type="GO" id="GO:0004056">
    <property type="term" value="F:argininosuccinate lyase activity"/>
    <property type="evidence" value="ECO:0007669"/>
    <property type="project" value="UniProtKB-EC"/>
</dbReference>
<dbReference type="SUPFAM" id="SSF48557">
    <property type="entry name" value="L-aspartase-like"/>
    <property type="match status" value="1"/>
</dbReference>
<dbReference type="Pfam" id="PF00206">
    <property type="entry name" value="Lyase_1"/>
    <property type="match status" value="1"/>
</dbReference>
<comment type="pathway">
    <text evidence="2">Amino-acid biosynthesis; L-arginine biosynthesis; L-arginine from L-ornithine and carbamoyl phosphate: step 3/3.</text>
</comment>
<dbReference type="PRINTS" id="PR00149">
    <property type="entry name" value="FUMRATELYASE"/>
</dbReference>
<reference evidence="6" key="1">
    <citation type="journal article" date="2020" name="mSystems">
        <title>Genome- and Community-Level Interaction Insights into Carbon Utilization and Element Cycling Functions of Hydrothermarchaeota in Hydrothermal Sediment.</title>
        <authorList>
            <person name="Zhou Z."/>
            <person name="Liu Y."/>
            <person name="Xu W."/>
            <person name="Pan J."/>
            <person name="Luo Z.H."/>
            <person name="Li M."/>
        </authorList>
    </citation>
    <scope>NUCLEOTIDE SEQUENCE [LARGE SCALE GENOMIC DNA]</scope>
    <source>
        <strain evidence="6">HyVt-76</strain>
    </source>
</reference>
<gene>
    <name evidence="6" type="ORF">ENL21_00120</name>
</gene>
<dbReference type="Gene3D" id="1.20.200.10">
    <property type="entry name" value="Fumarase/aspartase (Central domain)"/>
    <property type="match status" value="1"/>
</dbReference>
<keyword evidence="6" id="KW-0456">Lyase</keyword>
<keyword evidence="4" id="KW-0055">Arginine biosynthesis</keyword>
<dbReference type="PRINTS" id="PR00145">
    <property type="entry name" value="ARGSUCLYASE"/>
</dbReference>
<dbReference type="InterPro" id="IPR009049">
    <property type="entry name" value="Argininosuccinate_lyase"/>
</dbReference>
<evidence type="ECO:0000259" key="5">
    <source>
        <dbReference type="Pfam" id="PF00206"/>
    </source>
</evidence>
<dbReference type="EC" id="4.3.2.1" evidence="3"/>
<dbReference type="InterPro" id="IPR008948">
    <property type="entry name" value="L-Aspartase-like"/>
</dbReference>
<comment type="catalytic activity">
    <reaction evidence="1">
        <text>2-(N(omega)-L-arginino)succinate = fumarate + L-arginine</text>
        <dbReference type="Rhea" id="RHEA:24020"/>
        <dbReference type="ChEBI" id="CHEBI:29806"/>
        <dbReference type="ChEBI" id="CHEBI:32682"/>
        <dbReference type="ChEBI" id="CHEBI:57472"/>
        <dbReference type="EC" id="4.3.2.1"/>
    </reaction>
</comment>
<feature type="domain" description="Fumarate lyase N-terminal" evidence="5">
    <location>
        <begin position="4"/>
        <end position="127"/>
    </location>
</feature>
<proteinExistence type="predicted"/>
<dbReference type="GO" id="GO:0042450">
    <property type="term" value="P:L-arginine biosynthetic process via ornithine"/>
    <property type="evidence" value="ECO:0007669"/>
    <property type="project" value="InterPro"/>
</dbReference>
<evidence type="ECO:0000313" key="6">
    <source>
        <dbReference type="EMBL" id="HHE54159.1"/>
    </source>
</evidence>
<dbReference type="AlphaFoldDB" id="A0A7V5H1J2"/>
<dbReference type="InterPro" id="IPR022761">
    <property type="entry name" value="Fumarate_lyase_N"/>
</dbReference>
<evidence type="ECO:0000256" key="3">
    <source>
        <dbReference type="ARBA" id="ARBA00012338"/>
    </source>
</evidence>
<keyword evidence="4" id="KW-0028">Amino-acid biosynthesis</keyword>
<dbReference type="PANTHER" id="PTHR43814:SF1">
    <property type="entry name" value="ARGININOSUCCINATE LYASE"/>
    <property type="match status" value="1"/>
</dbReference>
<name>A0A7V5H1J2_CALAY</name>
<dbReference type="PANTHER" id="PTHR43814">
    <property type="entry name" value="ARGININOSUCCINATE LYASE"/>
    <property type="match status" value="1"/>
</dbReference>
<evidence type="ECO:0000256" key="1">
    <source>
        <dbReference type="ARBA" id="ARBA00000985"/>
    </source>
</evidence>
<dbReference type="EMBL" id="DRTD01000008">
    <property type="protein sequence ID" value="HHE54159.1"/>
    <property type="molecule type" value="Genomic_DNA"/>
</dbReference>
<evidence type="ECO:0000256" key="2">
    <source>
        <dbReference type="ARBA" id="ARBA00004941"/>
    </source>
</evidence>
<dbReference type="Proteomes" id="UP000886111">
    <property type="component" value="Unassembled WGS sequence"/>
</dbReference>
<evidence type="ECO:0000256" key="4">
    <source>
        <dbReference type="ARBA" id="ARBA00022571"/>
    </source>
</evidence>